<comment type="caution">
    <text evidence="1">The sequence shown here is derived from an EMBL/GenBank/DDBJ whole genome shotgun (WGS) entry which is preliminary data.</text>
</comment>
<evidence type="ECO:0000313" key="2">
    <source>
        <dbReference type="Proteomes" id="UP000434916"/>
    </source>
</evidence>
<evidence type="ECO:0000313" key="1">
    <source>
        <dbReference type="EMBL" id="MTU39402.1"/>
    </source>
</evidence>
<dbReference type="Proteomes" id="UP000434916">
    <property type="component" value="Unassembled WGS sequence"/>
</dbReference>
<dbReference type="Gene3D" id="2.160.10.10">
    <property type="entry name" value="Hexapeptide repeat proteins"/>
    <property type="match status" value="1"/>
</dbReference>
<dbReference type="SUPFAM" id="SSF51161">
    <property type="entry name" value="Trimeric LpxA-like enzymes"/>
    <property type="match status" value="1"/>
</dbReference>
<reference evidence="1 2" key="1">
    <citation type="journal article" date="2019" name="Nat. Med.">
        <title>A library of human gut bacterial isolates paired with longitudinal multiomics data enables mechanistic microbiome research.</title>
        <authorList>
            <person name="Poyet M."/>
            <person name="Groussin M."/>
            <person name="Gibbons S.M."/>
            <person name="Avila-Pacheco J."/>
            <person name="Jiang X."/>
            <person name="Kearney S.M."/>
            <person name="Perrotta A.R."/>
            <person name="Berdy B."/>
            <person name="Zhao S."/>
            <person name="Lieberman T.D."/>
            <person name="Swanson P.K."/>
            <person name="Smith M."/>
            <person name="Roesemann S."/>
            <person name="Alexander J.E."/>
            <person name="Rich S.A."/>
            <person name="Livny J."/>
            <person name="Vlamakis H."/>
            <person name="Clish C."/>
            <person name="Bullock K."/>
            <person name="Deik A."/>
            <person name="Scott J."/>
            <person name="Pierce K.A."/>
            <person name="Xavier R.J."/>
            <person name="Alm E.J."/>
        </authorList>
    </citation>
    <scope>NUCLEOTIDE SEQUENCE [LARGE SCALE GENOMIC DNA]</scope>
    <source>
        <strain evidence="1 2">BIOML-A29</strain>
    </source>
</reference>
<gene>
    <name evidence="1" type="ORF">GMD82_07860</name>
</gene>
<keyword evidence="2" id="KW-1185">Reference proteome</keyword>
<name>A0ABW9SAF3_9BACT</name>
<organism evidence="1 2">
    <name type="scientific">Parabacteroides merdae</name>
    <dbReference type="NCBI Taxonomy" id="46503"/>
    <lineage>
        <taxon>Bacteria</taxon>
        <taxon>Pseudomonadati</taxon>
        <taxon>Bacteroidota</taxon>
        <taxon>Bacteroidia</taxon>
        <taxon>Bacteroidales</taxon>
        <taxon>Tannerellaceae</taxon>
        <taxon>Parabacteroides</taxon>
    </lineage>
</organism>
<dbReference type="EMBL" id="WNCN01000008">
    <property type="protein sequence ID" value="MTU39402.1"/>
    <property type="molecule type" value="Genomic_DNA"/>
</dbReference>
<dbReference type="InterPro" id="IPR011004">
    <property type="entry name" value="Trimer_LpxA-like_sf"/>
</dbReference>
<protein>
    <submittedName>
        <fullName evidence="1">Serine acetyltransferase</fullName>
    </submittedName>
</protein>
<dbReference type="RefSeq" id="WP_149935942.1">
    <property type="nucleotide sequence ID" value="NZ_JBCHIS010000003.1"/>
</dbReference>
<accession>A0ABW9SAF3</accession>
<sequence>MSRKLGFSIGYNACDYGLVIPHYGTIVVGNTNKIGPYAVLHTSTCITDTGRIIGKGLSLSTGAKITGGDMLGDHIVVAANSVVTKSFPEGNALLTGMPAVKKKELSDWYSSLSGEMKRRADAIKCLKIKMGIE</sequence>
<proteinExistence type="predicted"/>